<reference evidence="1 2" key="1">
    <citation type="submission" date="2020-08" db="EMBL/GenBank/DDBJ databases">
        <authorList>
            <person name="Liu C."/>
            <person name="Sun Q."/>
        </authorList>
    </citation>
    <scope>NUCLEOTIDE SEQUENCE [LARGE SCALE GENOMIC DNA]</scope>
    <source>
        <strain evidence="1 2">NSJ-18</strain>
    </source>
</reference>
<dbReference type="Proteomes" id="UP000609849">
    <property type="component" value="Unassembled WGS sequence"/>
</dbReference>
<dbReference type="EMBL" id="JACRWE010000014">
    <property type="protein sequence ID" value="MBC5998342.1"/>
    <property type="molecule type" value="Genomic_DNA"/>
</dbReference>
<evidence type="ECO:0000313" key="2">
    <source>
        <dbReference type="Proteomes" id="UP000609849"/>
    </source>
</evidence>
<gene>
    <name evidence="1" type="ORF">H8923_16450</name>
</gene>
<evidence type="ECO:0000313" key="1">
    <source>
        <dbReference type="EMBL" id="MBC5998342.1"/>
    </source>
</evidence>
<accession>A0ABR7JTV0</accession>
<sequence length="129" mass="15218">MMKITNRRIVNDSNFLSSLMHRQFPVKISYAISKNISKLESDLKIYNSEREKIINKYCKKDEEGHLVIDENNNYSIEKEHIDICNKELNELLDIEVDIDIHKFKLNDLLQCNLEVSPADLSLIDYMIEE</sequence>
<proteinExistence type="predicted"/>
<keyword evidence="2" id="KW-1185">Reference proteome</keyword>
<organism evidence="1 2">
    <name type="scientific">Romboutsia faecis</name>
    <dbReference type="NCBI Taxonomy" id="2764597"/>
    <lineage>
        <taxon>Bacteria</taxon>
        <taxon>Bacillati</taxon>
        <taxon>Bacillota</taxon>
        <taxon>Clostridia</taxon>
        <taxon>Peptostreptococcales</taxon>
        <taxon>Peptostreptococcaceae</taxon>
        <taxon>Romboutsia</taxon>
    </lineage>
</organism>
<comment type="caution">
    <text evidence="1">The sequence shown here is derived from an EMBL/GenBank/DDBJ whole genome shotgun (WGS) entry which is preliminary data.</text>
</comment>
<name>A0ABR7JTV0_9FIRM</name>
<protein>
    <submittedName>
        <fullName evidence="1">DUF1617 family protein</fullName>
    </submittedName>
</protein>